<gene>
    <name evidence="2" type="ORF">EVAR_71963_1</name>
</gene>
<feature type="region of interest" description="Disordered" evidence="1">
    <location>
        <begin position="65"/>
        <end position="101"/>
    </location>
</feature>
<keyword evidence="3" id="KW-1185">Reference proteome</keyword>
<evidence type="ECO:0000313" key="2">
    <source>
        <dbReference type="EMBL" id="GBP12641.1"/>
    </source>
</evidence>
<comment type="caution">
    <text evidence="2">The sequence shown here is derived from an EMBL/GenBank/DDBJ whole genome shotgun (WGS) entry which is preliminary data.</text>
</comment>
<proteinExistence type="predicted"/>
<protein>
    <submittedName>
        <fullName evidence="2">Uncharacterized protein</fullName>
    </submittedName>
</protein>
<dbReference type="EMBL" id="BGZK01005127">
    <property type="protein sequence ID" value="GBP12641.1"/>
    <property type="molecule type" value="Genomic_DNA"/>
</dbReference>
<name>A0A4C1TH78_EUMVA</name>
<accession>A0A4C1TH78</accession>
<sequence length="101" mass="11467">MASFCPRPIFLRNAWSQADGAWSRQSRDVAAGMTPFISFRVYHIIDASLAVAREHSGCEDYFIRSKRSSEPSESKWSSPPKDTNIKESSVRCKPLEKEQDV</sequence>
<evidence type="ECO:0000256" key="1">
    <source>
        <dbReference type="SAM" id="MobiDB-lite"/>
    </source>
</evidence>
<feature type="compositionally biased region" description="Basic and acidic residues" evidence="1">
    <location>
        <begin position="83"/>
        <end position="101"/>
    </location>
</feature>
<reference evidence="2 3" key="1">
    <citation type="journal article" date="2019" name="Commun. Biol.">
        <title>The bagworm genome reveals a unique fibroin gene that provides high tensile strength.</title>
        <authorList>
            <person name="Kono N."/>
            <person name="Nakamura H."/>
            <person name="Ohtoshi R."/>
            <person name="Tomita M."/>
            <person name="Numata K."/>
            <person name="Arakawa K."/>
        </authorList>
    </citation>
    <scope>NUCLEOTIDE SEQUENCE [LARGE SCALE GENOMIC DNA]</scope>
</reference>
<organism evidence="2 3">
    <name type="scientific">Eumeta variegata</name>
    <name type="common">Bagworm moth</name>
    <name type="synonym">Eumeta japonica</name>
    <dbReference type="NCBI Taxonomy" id="151549"/>
    <lineage>
        <taxon>Eukaryota</taxon>
        <taxon>Metazoa</taxon>
        <taxon>Ecdysozoa</taxon>
        <taxon>Arthropoda</taxon>
        <taxon>Hexapoda</taxon>
        <taxon>Insecta</taxon>
        <taxon>Pterygota</taxon>
        <taxon>Neoptera</taxon>
        <taxon>Endopterygota</taxon>
        <taxon>Lepidoptera</taxon>
        <taxon>Glossata</taxon>
        <taxon>Ditrysia</taxon>
        <taxon>Tineoidea</taxon>
        <taxon>Psychidae</taxon>
        <taxon>Oiketicinae</taxon>
        <taxon>Eumeta</taxon>
    </lineage>
</organism>
<dbReference type="Proteomes" id="UP000299102">
    <property type="component" value="Unassembled WGS sequence"/>
</dbReference>
<dbReference type="AlphaFoldDB" id="A0A4C1TH78"/>
<evidence type="ECO:0000313" key="3">
    <source>
        <dbReference type="Proteomes" id="UP000299102"/>
    </source>
</evidence>